<dbReference type="GO" id="GO:0032233">
    <property type="term" value="P:positive regulation of actin filament bundle assembly"/>
    <property type="evidence" value="ECO:0007669"/>
    <property type="project" value="TreeGrafter"/>
</dbReference>
<evidence type="ECO:0000256" key="20">
    <source>
        <dbReference type="ARBA" id="ARBA00038161"/>
    </source>
</evidence>
<feature type="region of interest" description="Disordered" evidence="21">
    <location>
        <begin position="1456"/>
        <end position="1500"/>
    </location>
</feature>
<evidence type="ECO:0000256" key="14">
    <source>
        <dbReference type="ARBA" id="ARBA00022989"/>
    </source>
</evidence>
<evidence type="ECO:0000256" key="4">
    <source>
        <dbReference type="ARBA" id="ARBA00005093"/>
    </source>
</evidence>
<keyword evidence="27" id="KW-1185">Reference proteome</keyword>
<dbReference type="Pfam" id="PF25119">
    <property type="entry name" value="HSNSD_N"/>
    <property type="match status" value="1"/>
</dbReference>
<evidence type="ECO:0000256" key="9">
    <source>
        <dbReference type="ARBA" id="ARBA00022553"/>
    </source>
</evidence>
<evidence type="ECO:0000256" key="19">
    <source>
        <dbReference type="ARBA" id="ARBA00023268"/>
    </source>
</evidence>
<dbReference type="Gene3D" id="3.40.50.300">
    <property type="entry name" value="P-loop containing nucleotide triphosphate hydrolases"/>
    <property type="match status" value="1"/>
</dbReference>
<dbReference type="SUPFAM" id="SSF52540">
    <property type="entry name" value="P-loop containing nucleoside triphosphate hydrolases"/>
    <property type="match status" value="1"/>
</dbReference>
<protein>
    <recommendedName>
        <fullName evidence="7">[heparan sulfate]-glucosamine N-sulfotransferase</fullName>
        <ecNumber evidence="7">2.8.2.8</ecNumber>
    </recommendedName>
</protein>
<evidence type="ECO:0000313" key="26">
    <source>
        <dbReference type="EMBL" id="KFO32013.1"/>
    </source>
</evidence>
<feature type="domain" description="Heparan sulfate-N-deacetylase N-terminal" evidence="25">
    <location>
        <begin position="81"/>
        <end position="301"/>
    </location>
</feature>
<sequence length="2156" mass="238284">MPALACLRRLCRHVSPQAVLFLLFVFCLFSVFVSAYYLYGWKRGLEPSVDAPESDCGDPPPVAPSRLLPLKPVQVVTPSRTDPLVLVFVESLYSQLGQEVVAILESSRFKYRTEIAPGKGDMPTLTDKGRGRFALIIYENILKYVNLDAWNRELLDKYCVAYGVGIIGFFKANENSLLSAQLKGFPLFLHSNLGLKDCSINPKSPLLYVTRPSEVEKGVLPGEDWTVFQSNHSTYEPVLLAKTRSSESIPHLGADAGLHAALHATVVQDLGLHDGIQRVLFGNNLNFWLHKLVFVDAVAFLTGKRLSLPLDRYILVDIDDIFVGKEGTRMKVEDVKALFDTQNELRAHIPNFTFNLGYSGKFFHTGTDAEDAGDDLLLSYVKEFWWFPHMWSHMQPHLFHNQSVLAEQMALNKKFAVEHGIPTDMGYAVAPHHSGVYPVHVQLYEAWKQVWSIRVTSTEEYPHLKPARYRRGFIHNGIMASGPTAGGGVGRAVPLPPQALRLCAGEGGPYKVLPSVLPRQTCGLFTHTIFYNEYPGGSSELDKIINGGELFLTVLLNPISIFMTHLSNYGNDRLGLYTFKHLVRFLHSWTSLRLQTLPPVQLAQKYFQIFSEEKDPLWQDPCEDKRHKDIWSKEKTCDRFPKLLIIGPQKTGSGSPPPGTTALYLFLGMHPDLSSNYPSSETFEEIQFFNGHNYHKGIDWYMEFFPIPSNTTSDFYFEKSANYFDSEVAPRRAAALLPKAKILTILINPADRAYSWYQHQRAHDDPVALKYTFHEVITAGPDASSKLRALQSRCLVPGWYATHVERWLSAFHANQILVLDGKLLRTEPAKVMDTVQKFLGVTNIIDYHKTLAFDPKKGFWCQLLEGGKTKCLGKSKGRKYPEMDLDSRAFLKDYYRDHNVELSKLLYKMGQTLPTWLREDLQSTSASVGPVQWELLWVSSWDVRIEGFFGSWLWDQTQLHRGPPKGKETSQGLLQPRRNLMPGSMPNVKMPDREITSEGTPSPCSFQIPDGRYRCLALEAEESSSEEGLQGEMGLTDPEEDKEVPQLPRVLDTRPSRCSREVRGGTQHDDGSSQDWDVVTARRVMISSPSPIPELRVARKPALGRSTSLTEKDLKEAKARSQQIAAQLTTPPSPSSRGVQLFNRRRQRVNEFTWESHGQKGPKPQQETLRELPARPPGHAPGLHLSPPAPAKPGFPRHPSPQVPSRGVPGHSMEGFSEEASLLRHLEKVASEEEEVPLVVYLKENAALLTANGLHLSQNREAQESPPTPPPAEVHSPAADVNQNLSSPSTTLATPASNSNCNPPATDINENPPVTVVPQSPALSGVQQNSPAAQLTTNGTTPESKPSTLRADGPPQAPVEEVMSSELLIDKVSTPLTTTSSFYREATPIPSSKPPGPDLMSSALLIDVHPSTLVMSAEPKMSGRAPATTPTKVYSEVHLTLAKPLSVVNRTARPFGIQAPGGTSQVEQSPMVQRRHLGEKAPAPQSHTVADRSPRPQRHVMSYSPMVGRRLVGQRSPALERRPLGNFTPPPTYAETLSTAPPASRVRSPPSYSALYPSSDAKPSPLKVQAVPTSKTGILEESMARRGSRKSMFTFVEKPKVTPNPDLLDLVQTADEKRRQRDQGDTGAEEEPFALGAEASNFQQEPGPRDRASPAAAEEAVPEWTSCLKSPRIQAKPKPKPNQNLSEASGKGAELYARRQSRMEKYVIESAGHAELARCPSPTMSLPSSWKYSTSAPGAFRVASLSPARTPPASLYHGYLPENGVLRPEPTKQPPYQMRPSLFVLSPIKEPSKASARVPRAASSRVASARAASPAKPSSLDLVPSLPKAGLPPSPALPRPCRSSPGLYTSPGQDGLQPAAVSPTYSSDVSPVSPSRAWSPRAKQAPRPSFSTRNAGIEAQDRPESLPVSPPWTPAASRPPRMMDPKEQQDAVIGDFTGPEPSLDLGKKVSVPQDLMIEELSLRNNRGSLLFQKRQRRVQRFTFELAASQQAMEKCRTPFPSSHEKMPQDIVLVEKGGGEPLCVSLLPPDPGRKHQGQGARSIGAWAGYAEPLKSVPPEKFNHTAVPKGYRCPWQEFVSGRDYWSEGRSHTPSLGHCRNFNKIPVPFGGVLVGEAISRAAAPFVPEPFDGLELLRLRPCFNRMAQGWVRNLPESDEL</sequence>
<dbReference type="GO" id="GO:0000139">
    <property type="term" value="C:Golgi membrane"/>
    <property type="evidence" value="ECO:0007669"/>
    <property type="project" value="UniProtKB-SubCell"/>
</dbReference>
<feature type="compositionally biased region" description="Low complexity" evidence="21">
    <location>
        <begin position="1284"/>
        <end position="1300"/>
    </location>
</feature>
<feature type="compositionally biased region" description="Polar residues" evidence="21">
    <location>
        <begin position="1120"/>
        <end position="1138"/>
    </location>
</feature>
<evidence type="ECO:0000256" key="13">
    <source>
        <dbReference type="ARBA" id="ARBA00022968"/>
    </source>
</evidence>
<feature type="region of interest" description="Disordered" evidence="21">
    <location>
        <begin position="1118"/>
        <end position="1140"/>
    </location>
</feature>
<feature type="domain" description="Sulfotransferase" evidence="23">
    <location>
        <begin position="642"/>
        <end position="900"/>
    </location>
</feature>
<comment type="similarity">
    <text evidence="5">Belongs to the myozenin family.</text>
</comment>
<evidence type="ECO:0000256" key="21">
    <source>
        <dbReference type="SAM" id="MobiDB-lite"/>
    </source>
</evidence>
<dbReference type="Pfam" id="PF05556">
    <property type="entry name" value="Calsarcin"/>
    <property type="match status" value="1"/>
</dbReference>
<evidence type="ECO:0000256" key="7">
    <source>
        <dbReference type="ARBA" id="ARBA00012979"/>
    </source>
</evidence>
<dbReference type="Pfam" id="PF00685">
    <property type="entry name" value="Sulfotransfer_1"/>
    <property type="match status" value="1"/>
</dbReference>
<evidence type="ECO:0000256" key="3">
    <source>
        <dbReference type="ARBA" id="ARBA00004841"/>
    </source>
</evidence>
<accession>A0A091DNF2</accession>
<name>A0A091DNF2_FUKDA</name>
<feature type="domain" description="Heparan sulphate-N-deacetylase deacetylase" evidence="24">
    <location>
        <begin position="515"/>
        <end position="551"/>
    </location>
</feature>
<evidence type="ECO:0000256" key="6">
    <source>
        <dbReference type="ARBA" id="ARBA00010420"/>
    </source>
</evidence>
<proteinExistence type="inferred from homology"/>
<feature type="compositionally biased region" description="Low complexity" evidence="21">
    <location>
        <begin position="1807"/>
        <end position="1819"/>
    </location>
</feature>
<keyword evidence="9" id="KW-0597">Phosphoprotein</keyword>
<dbReference type="GO" id="GO:0015012">
    <property type="term" value="P:heparan sulfate proteoglycan biosynthetic process"/>
    <property type="evidence" value="ECO:0007669"/>
    <property type="project" value="UniProtKB-UniPathway"/>
</dbReference>
<dbReference type="GO" id="GO:0016787">
    <property type="term" value="F:hydrolase activity"/>
    <property type="evidence" value="ECO:0007669"/>
    <property type="project" value="UniProtKB-KW"/>
</dbReference>
<evidence type="ECO:0000256" key="8">
    <source>
        <dbReference type="ARBA" id="ARBA00022490"/>
    </source>
</evidence>
<evidence type="ECO:0000259" key="25">
    <source>
        <dbReference type="Pfam" id="PF25119"/>
    </source>
</evidence>
<dbReference type="GO" id="GO:0098886">
    <property type="term" value="P:modification of dendritic spine"/>
    <property type="evidence" value="ECO:0007669"/>
    <property type="project" value="TreeGrafter"/>
</dbReference>
<dbReference type="UniPathway" id="UPA00862"/>
<evidence type="ECO:0000256" key="2">
    <source>
        <dbReference type="ARBA" id="ARBA00004496"/>
    </source>
</evidence>
<keyword evidence="13" id="KW-0735">Signal-anchor</keyword>
<dbReference type="InterPro" id="IPR027417">
    <property type="entry name" value="P-loop_NTPase"/>
</dbReference>
<feature type="domain" description="Heparan sulphate-N-deacetylase deacetylase" evidence="24">
    <location>
        <begin position="311"/>
        <end position="480"/>
    </location>
</feature>
<comment type="subcellular location">
    <subcellularLocation>
        <location evidence="2">Cytoplasm</location>
    </subcellularLocation>
    <subcellularLocation>
        <location evidence="1">Golgi apparatus membrane</location>
        <topology evidence="1">Single-pass type II membrane protein</topology>
    </subcellularLocation>
</comment>
<keyword evidence="15" id="KW-0333">Golgi apparatus</keyword>
<dbReference type="PANTHER" id="PTHR24217:SF13">
    <property type="entry name" value="SYNAPTOPODIN"/>
    <property type="match status" value="1"/>
</dbReference>
<organism evidence="26 27">
    <name type="scientific">Fukomys damarensis</name>
    <name type="common">Damaraland mole rat</name>
    <name type="synonym">Cryptomys damarensis</name>
    <dbReference type="NCBI Taxonomy" id="885580"/>
    <lineage>
        <taxon>Eukaryota</taxon>
        <taxon>Metazoa</taxon>
        <taxon>Chordata</taxon>
        <taxon>Craniata</taxon>
        <taxon>Vertebrata</taxon>
        <taxon>Euteleostomi</taxon>
        <taxon>Mammalia</taxon>
        <taxon>Eutheria</taxon>
        <taxon>Euarchontoglires</taxon>
        <taxon>Glires</taxon>
        <taxon>Rodentia</taxon>
        <taxon>Hystricomorpha</taxon>
        <taxon>Bathyergidae</taxon>
        <taxon>Fukomys</taxon>
    </lineage>
</organism>
<evidence type="ECO:0000256" key="12">
    <source>
        <dbReference type="ARBA" id="ARBA00022801"/>
    </source>
</evidence>
<dbReference type="InterPro" id="IPR051976">
    <property type="entry name" value="Synaptopodin_domain"/>
</dbReference>
<evidence type="ECO:0000256" key="15">
    <source>
        <dbReference type="ARBA" id="ARBA00023034"/>
    </source>
</evidence>
<feature type="region of interest" description="Disordered" evidence="21">
    <location>
        <begin position="1520"/>
        <end position="1690"/>
    </location>
</feature>
<feature type="region of interest" description="Disordered" evidence="21">
    <location>
        <begin position="1807"/>
        <end position="1924"/>
    </location>
</feature>
<dbReference type="GO" id="GO:0015016">
    <property type="term" value="F:heparan sulfate N-sulfotransferase activity"/>
    <property type="evidence" value="ECO:0007669"/>
    <property type="project" value="UniProtKB-EC"/>
</dbReference>
<evidence type="ECO:0000259" key="23">
    <source>
        <dbReference type="Pfam" id="PF00685"/>
    </source>
</evidence>
<dbReference type="GO" id="GO:0019213">
    <property type="term" value="F:deacetylase activity"/>
    <property type="evidence" value="ECO:0007669"/>
    <property type="project" value="UniProtKB-ARBA"/>
</dbReference>
<feature type="compositionally biased region" description="Low complexity" evidence="21">
    <location>
        <begin position="1026"/>
        <end position="1035"/>
    </location>
</feature>
<feature type="transmembrane region" description="Helical" evidence="22">
    <location>
        <begin position="18"/>
        <end position="39"/>
    </location>
</feature>
<comment type="similarity">
    <text evidence="6">Belongs to the sulfotransferase 1 family. NDST subfamily.</text>
</comment>
<evidence type="ECO:0000256" key="16">
    <source>
        <dbReference type="ARBA" id="ARBA00023136"/>
    </source>
</evidence>
<dbReference type="Pfam" id="PF12062">
    <property type="entry name" value="HSNSD-CE"/>
    <property type="match status" value="2"/>
</dbReference>
<keyword evidence="14 22" id="KW-1133">Transmembrane helix</keyword>
<dbReference type="InterPro" id="IPR008438">
    <property type="entry name" value="MYOZ"/>
</dbReference>
<evidence type="ECO:0000256" key="22">
    <source>
        <dbReference type="SAM" id="Phobius"/>
    </source>
</evidence>
<dbReference type="GO" id="GO:0097444">
    <property type="term" value="C:spine apparatus"/>
    <property type="evidence" value="ECO:0007669"/>
    <property type="project" value="TreeGrafter"/>
</dbReference>
<feature type="compositionally biased region" description="Low complexity" evidence="21">
    <location>
        <begin position="1653"/>
        <end position="1663"/>
    </location>
</feature>
<dbReference type="GO" id="GO:0001725">
    <property type="term" value="C:stress fiber"/>
    <property type="evidence" value="ECO:0007669"/>
    <property type="project" value="TreeGrafter"/>
</dbReference>
<dbReference type="InterPro" id="IPR000863">
    <property type="entry name" value="Sulfotransferase_dom"/>
</dbReference>
<feature type="compositionally biased region" description="Polar residues" evidence="21">
    <location>
        <begin position="1461"/>
        <end position="1471"/>
    </location>
</feature>
<feature type="region of interest" description="Disordered" evidence="21">
    <location>
        <begin position="1020"/>
        <end position="1045"/>
    </location>
</feature>
<dbReference type="EMBL" id="KN122228">
    <property type="protein sequence ID" value="KFO32013.1"/>
    <property type="molecule type" value="Genomic_DNA"/>
</dbReference>
<dbReference type="UniPathway" id="UPA00756"/>
<keyword evidence="17" id="KW-1015">Disulfide bond</keyword>
<feature type="compositionally biased region" description="Polar residues" evidence="21">
    <location>
        <begin position="1317"/>
        <end position="1347"/>
    </location>
</feature>
<dbReference type="GO" id="GO:0003779">
    <property type="term" value="F:actin binding"/>
    <property type="evidence" value="ECO:0007669"/>
    <property type="project" value="TreeGrafter"/>
</dbReference>
<dbReference type="FunFam" id="3.40.50.300:FF:000176">
    <property type="entry name" value="bifunctional heparan sulfate N-deacetylase/N-sulfotransferase 1"/>
    <property type="match status" value="1"/>
</dbReference>
<dbReference type="InterPro" id="IPR021930">
    <property type="entry name" value="Heparan_SO4_deacetylase_dom"/>
</dbReference>
<evidence type="ECO:0000256" key="10">
    <source>
        <dbReference type="ARBA" id="ARBA00022679"/>
    </source>
</evidence>
<evidence type="ECO:0000256" key="5">
    <source>
        <dbReference type="ARBA" id="ARBA00009126"/>
    </source>
</evidence>
<evidence type="ECO:0000256" key="18">
    <source>
        <dbReference type="ARBA" id="ARBA00023180"/>
    </source>
</evidence>
<dbReference type="eggNOG" id="KOG3703">
    <property type="taxonomic scope" value="Eukaryota"/>
</dbReference>
<feature type="compositionally biased region" description="Polar residues" evidence="21">
    <location>
        <begin position="1863"/>
        <end position="1873"/>
    </location>
</feature>
<keyword evidence="16 22" id="KW-0472">Membrane</keyword>
<feature type="compositionally biased region" description="Basic and acidic residues" evidence="21">
    <location>
        <begin position="1614"/>
        <end position="1624"/>
    </location>
</feature>
<reference evidence="26 27" key="1">
    <citation type="submission" date="2013-11" db="EMBL/GenBank/DDBJ databases">
        <title>The Damaraland mole rat (Fukomys damarensis) genome and evolution of African mole rats.</title>
        <authorList>
            <person name="Gladyshev V.N."/>
            <person name="Fang X."/>
        </authorList>
    </citation>
    <scope>NUCLEOTIDE SEQUENCE [LARGE SCALE GENOMIC DNA]</scope>
    <source>
        <tissue evidence="26">Liver</tissue>
    </source>
</reference>
<keyword evidence="11 22" id="KW-0812">Transmembrane</keyword>
<dbReference type="InterPro" id="IPR056793">
    <property type="entry name" value="HSNSD_N"/>
</dbReference>
<gene>
    <name evidence="26" type="ORF">H920_06582</name>
</gene>
<feature type="region of interest" description="Disordered" evidence="21">
    <location>
        <begin position="1259"/>
        <end position="1357"/>
    </location>
</feature>
<evidence type="ECO:0000256" key="1">
    <source>
        <dbReference type="ARBA" id="ARBA00004323"/>
    </source>
</evidence>
<dbReference type="Proteomes" id="UP000028990">
    <property type="component" value="Unassembled WGS sequence"/>
</dbReference>
<evidence type="ECO:0000256" key="17">
    <source>
        <dbReference type="ARBA" id="ARBA00023157"/>
    </source>
</evidence>
<evidence type="ECO:0000256" key="11">
    <source>
        <dbReference type="ARBA" id="ARBA00022692"/>
    </source>
</evidence>
<feature type="compositionally biased region" description="Pro residues" evidence="21">
    <location>
        <begin position="1187"/>
        <end position="1202"/>
    </location>
</feature>
<dbReference type="GO" id="GO:0030018">
    <property type="term" value="C:Z disc"/>
    <property type="evidence" value="ECO:0007669"/>
    <property type="project" value="InterPro"/>
</dbReference>
<keyword evidence="8" id="KW-0963">Cytoplasm</keyword>
<feature type="region of interest" description="Disordered" evidence="21">
    <location>
        <begin position="960"/>
        <end position="987"/>
    </location>
</feature>
<dbReference type="GO" id="GO:0005634">
    <property type="term" value="C:nucleus"/>
    <property type="evidence" value="ECO:0007669"/>
    <property type="project" value="TreeGrafter"/>
</dbReference>
<dbReference type="STRING" id="885580.ENSFDAP00000003312"/>
<comment type="similarity">
    <text evidence="20">Belongs to the synaptopodin family.</text>
</comment>
<comment type="pathway">
    <text evidence="4">Glycan metabolism; heparan sulfate biosynthesis.</text>
</comment>
<evidence type="ECO:0000259" key="24">
    <source>
        <dbReference type="Pfam" id="PF12062"/>
    </source>
</evidence>
<evidence type="ECO:0000313" key="27">
    <source>
        <dbReference type="Proteomes" id="UP000028990"/>
    </source>
</evidence>
<keyword evidence="12" id="KW-0378">Hydrolase</keyword>
<feature type="region of interest" description="Disordered" evidence="21">
    <location>
        <begin position="1152"/>
        <end position="1213"/>
    </location>
</feature>
<dbReference type="GO" id="GO:0030210">
    <property type="term" value="P:heparin proteoglycan biosynthetic process"/>
    <property type="evidence" value="ECO:0007669"/>
    <property type="project" value="UniProtKB-UniPathway"/>
</dbReference>
<dbReference type="PANTHER" id="PTHR24217">
    <property type="entry name" value="PUTATIVE-RELATED"/>
    <property type="match status" value="1"/>
</dbReference>
<dbReference type="GO" id="GO:1905355">
    <property type="term" value="P:spine apparatus assembly"/>
    <property type="evidence" value="ECO:0007669"/>
    <property type="project" value="TreeGrafter"/>
</dbReference>
<keyword evidence="19" id="KW-0511">Multifunctional enzyme</keyword>
<keyword evidence="10 26" id="KW-0808">Transferase</keyword>
<feature type="compositionally biased region" description="Low complexity" evidence="21">
    <location>
        <begin position="1540"/>
        <end position="1559"/>
    </location>
</feature>
<comment type="pathway">
    <text evidence="3">Glycan metabolism; heparin biosynthesis.</text>
</comment>
<dbReference type="EC" id="2.8.2.8" evidence="7"/>
<keyword evidence="18" id="KW-0325">Glycoprotein</keyword>